<dbReference type="CDD" id="cd07814">
    <property type="entry name" value="SRPBCC_CalC_Aha1-like"/>
    <property type="match status" value="1"/>
</dbReference>
<organism evidence="3 4">
    <name type="scientific">Paenibacillus xylanivorans</name>
    <dbReference type="NCBI Taxonomy" id="1705561"/>
    <lineage>
        <taxon>Bacteria</taxon>
        <taxon>Bacillati</taxon>
        <taxon>Bacillota</taxon>
        <taxon>Bacilli</taxon>
        <taxon>Bacillales</taxon>
        <taxon>Paenibacillaceae</taxon>
        <taxon>Paenibacillus</taxon>
    </lineage>
</organism>
<proteinExistence type="inferred from homology"/>
<name>A0A0N0C3C7_9BACL</name>
<dbReference type="Gene3D" id="3.30.530.20">
    <property type="match status" value="1"/>
</dbReference>
<dbReference type="SUPFAM" id="SSF55961">
    <property type="entry name" value="Bet v1-like"/>
    <property type="match status" value="1"/>
</dbReference>
<gene>
    <name evidence="3" type="ORF">AMS66_23260</name>
</gene>
<evidence type="ECO:0000313" key="3">
    <source>
        <dbReference type="EMBL" id="KOY14145.1"/>
    </source>
</evidence>
<dbReference type="OrthoDB" id="287565at2"/>
<reference evidence="3 4" key="1">
    <citation type="submission" date="2015-08" db="EMBL/GenBank/DDBJ databases">
        <title>Draft genome sequence of cellulolytic and xylanolytic Paenibacillus sp. A59, isolated from a decaying forest soil from Patagonia, Argentina.</title>
        <authorList>
            <person name="Ghio S."/>
            <person name="Caceres A.M."/>
            <person name="Talia P."/>
            <person name="Grasso D."/>
            <person name="Campos E."/>
        </authorList>
    </citation>
    <scope>NUCLEOTIDE SEQUENCE [LARGE SCALE GENOMIC DNA]</scope>
    <source>
        <strain evidence="3 4">A59</strain>
    </source>
</reference>
<evidence type="ECO:0000313" key="4">
    <source>
        <dbReference type="Proteomes" id="UP000037688"/>
    </source>
</evidence>
<dbReference type="Proteomes" id="UP000037688">
    <property type="component" value="Unassembled WGS sequence"/>
</dbReference>
<evidence type="ECO:0000259" key="2">
    <source>
        <dbReference type="Pfam" id="PF08327"/>
    </source>
</evidence>
<feature type="domain" description="Activator of Hsp90 ATPase homologue 1/2-like C-terminal" evidence="2">
    <location>
        <begin position="11"/>
        <end position="129"/>
    </location>
</feature>
<comment type="similarity">
    <text evidence="1">Belongs to the AHA1 family.</text>
</comment>
<protein>
    <submittedName>
        <fullName evidence="3">ATPase</fullName>
    </submittedName>
</protein>
<dbReference type="RefSeq" id="WP_053783066.1">
    <property type="nucleotide sequence ID" value="NZ_LITU01000074.1"/>
</dbReference>
<dbReference type="Pfam" id="PF08327">
    <property type="entry name" value="AHSA1"/>
    <property type="match status" value="1"/>
</dbReference>
<dbReference type="InterPro" id="IPR013538">
    <property type="entry name" value="ASHA1/2-like_C"/>
</dbReference>
<dbReference type="EMBL" id="LITU01000074">
    <property type="protein sequence ID" value="KOY14145.1"/>
    <property type="molecule type" value="Genomic_DNA"/>
</dbReference>
<dbReference type="PATRIC" id="fig|1705561.3.peg.4868"/>
<keyword evidence="4" id="KW-1185">Reference proteome</keyword>
<dbReference type="InterPro" id="IPR023393">
    <property type="entry name" value="START-like_dom_sf"/>
</dbReference>
<sequence>MPNIEHLQTVNVPASTVYEALTTEKGLSEIWTNELIVSDQIGCINEFRFGGKGLTKMRVDELATDKKILWQCVDSDPEWIGTTISFDIEEKNGKTSIIFRQMNWRELTAFYRLCNYNWAIFLYSLKQYCEEGEGIPYHKRKF</sequence>
<comment type="caution">
    <text evidence="3">The sequence shown here is derived from an EMBL/GenBank/DDBJ whole genome shotgun (WGS) entry which is preliminary data.</text>
</comment>
<dbReference type="AlphaFoldDB" id="A0A0N0C3C7"/>
<accession>A0A0N0C3C7</accession>
<evidence type="ECO:0000256" key="1">
    <source>
        <dbReference type="ARBA" id="ARBA00006817"/>
    </source>
</evidence>